<evidence type="ECO:0000313" key="1">
    <source>
        <dbReference type="EMBL" id="MPN53854.1"/>
    </source>
</evidence>
<dbReference type="AlphaFoldDB" id="A0A645J031"/>
<dbReference type="EMBL" id="VSSQ01121438">
    <property type="protein sequence ID" value="MPN53854.1"/>
    <property type="molecule type" value="Genomic_DNA"/>
</dbReference>
<name>A0A645J031_9ZZZZ</name>
<accession>A0A645J031</accession>
<protein>
    <submittedName>
        <fullName evidence="1">Uncharacterized protein</fullName>
    </submittedName>
</protein>
<comment type="caution">
    <text evidence="1">The sequence shown here is derived from an EMBL/GenBank/DDBJ whole genome shotgun (WGS) entry which is preliminary data.</text>
</comment>
<sequence length="69" mass="7980">MAPVDFENLPKKFADYIGVEWDDERDKKLQKGKYSVAGGKIYYLFNEFIEGNGQRGVRIAISSNEKIYE</sequence>
<organism evidence="1">
    <name type="scientific">bioreactor metagenome</name>
    <dbReference type="NCBI Taxonomy" id="1076179"/>
    <lineage>
        <taxon>unclassified sequences</taxon>
        <taxon>metagenomes</taxon>
        <taxon>ecological metagenomes</taxon>
    </lineage>
</organism>
<reference evidence="1" key="1">
    <citation type="submission" date="2019-08" db="EMBL/GenBank/DDBJ databases">
        <authorList>
            <person name="Kucharzyk K."/>
            <person name="Murdoch R.W."/>
            <person name="Higgins S."/>
            <person name="Loffler F."/>
        </authorList>
    </citation>
    <scope>NUCLEOTIDE SEQUENCE</scope>
</reference>
<proteinExistence type="predicted"/>
<gene>
    <name evidence="1" type="ORF">SDC9_201522</name>
</gene>